<dbReference type="GO" id="GO:0016020">
    <property type="term" value="C:membrane"/>
    <property type="evidence" value="ECO:0007669"/>
    <property type="project" value="TreeGrafter"/>
</dbReference>
<keyword evidence="12" id="KW-0732">Signal</keyword>
<dbReference type="EMBL" id="CP029463">
    <property type="protein sequence ID" value="AWM15145.1"/>
    <property type="molecule type" value="Genomic_DNA"/>
</dbReference>
<dbReference type="InterPro" id="IPR050344">
    <property type="entry name" value="Peptidase_M1_aminopeptidases"/>
</dbReference>
<keyword evidence="16" id="KW-1185">Reference proteome</keyword>
<accession>A0A2U8QZA0</accession>
<keyword evidence="7" id="KW-0645">Protease</keyword>
<dbReference type="GO" id="GO:0006508">
    <property type="term" value="P:proteolysis"/>
    <property type="evidence" value="ECO:0007669"/>
    <property type="project" value="UniProtKB-KW"/>
</dbReference>
<protein>
    <recommendedName>
        <fullName evidence="5">Aminopeptidase N</fullName>
        <ecNumber evidence="4">3.4.11.2</ecNumber>
    </recommendedName>
</protein>
<comment type="cofactor">
    <cofactor evidence="2">
        <name>Zn(2+)</name>
        <dbReference type="ChEBI" id="CHEBI:29105"/>
    </cofactor>
</comment>
<dbReference type="GO" id="GO:0042277">
    <property type="term" value="F:peptide binding"/>
    <property type="evidence" value="ECO:0007669"/>
    <property type="project" value="TreeGrafter"/>
</dbReference>
<proteinExistence type="inferred from homology"/>
<keyword evidence="10" id="KW-0862">Zinc</keyword>
<dbReference type="GO" id="GO:0016285">
    <property type="term" value="F:alanyl aminopeptidase activity"/>
    <property type="evidence" value="ECO:0007669"/>
    <property type="project" value="UniProtKB-EC"/>
</dbReference>
<feature type="chain" id="PRO_5015944328" description="Aminopeptidase N" evidence="12">
    <location>
        <begin position="18"/>
        <end position="692"/>
    </location>
</feature>
<gene>
    <name evidence="15" type="ORF">DI487_15635</name>
</gene>
<keyword evidence="9" id="KW-0378">Hydrolase</keyword>
<evidence type="ECO:0000313" key="15">
    <source>
        <dbReference type="EMBL" id="AWM15145.1"/>
    </source>
</evidence>
<keyword evidence="6 15" id="KW-0031">Aminopeptidase</keyword>
<dbReference type="InterPro" id="IPR027268">
    <property type="entry name" value="Peptidase_M4/M1_CTD_sf"/>
</dbReference>
<evidence type="ECO:0000256" key="1">
    <source>
        <dbReference type="ARBA" id="ARBA00000098"/>
    </source>
</evidence>
<evidence type="ECO:0000256" key="10">
    <source>
        <dbReference type="ARBA" id="ARBA00022833"/>
    </source>
</evidence>
<evidence type="ECO:0000256" key="11">
    <source>
        <dbReference type="ARBA" id="ARBA00023049"/>
    </source>
</evidence>
<reference evidence="15 16" key="1">
    <citation type="submission" date="2018-05" db="EMBL/GenBank/DDBJ databases">
        <title>Flavobacterium sp. MEBiC07310.</title>
        <authorList>
            <person name="Baek K."/>
        </authorList>
    </citation>
    <scope>NUCLEOTIDE SEQUENCE [LARGE SCALE GENOMIC DNA]</scope>
    <source>
        <strain evidence="15 16">MEBiC07310</strain>
    </source>
</reference>
<sequence>MKLYLSFLLFSITSLYAQQFPTVDFIKCNAYVKPDFNEKSISGTVEYEFVVHKKPDTISIDAVAMDFDEVKINGKNAKFVNSGKALKLFKGYKKGKNKVTFHYSAKPKQTLYFVGTPEDYQIWTQGQGKYTSHWLPSFDDVNEKVIFNLNIDFNSRYDVLSNGLISSPLVSDANETIWSYSMKKPMASYLVMLAIGNFVEQTEITSSGTILEYHLDRKDSLKFEPTYRHSKQIFEFLEQEIGIKYPWEVYRQVPVRDFLYAGMENTTSTIFAQDFVVDSIGYNDKRYLNVNAHELAHQWFGDLVTATSGVHHWLQEGFATYYALLAEQSVFGDDYFYYQLWEMARQLEQAKATDTEPILSEKASSLTYYKKGAWALHALRSDIGAENFKKAVKTYLEKYAYKNVNTDEFLAEIQKVSPDYNIASFKKNWLETAGFDFEGIQKYLEGNSFIEQFYEVINSYQIPFADKKERYEALMQSDVYTPVKTEILYQCKSVPLKEKQHLIELAMATGNIKVRQAVAQTVGFIPSTFQDSFETLLKDKSYITREIALFKLWKSFKDLQYQYTEMSNGWEGLNYNLKIANLTLKLVTKGIDPNTKIEAIAELESLTKAPYEMIVRESAIETLLTLKIPSEQNLISILDATMHHKWQFVKFGKDKIRRLLSDEKGRQDYLAIQPKLSEKQQERLAQFLKETE</sequence>
<evidence type="ECO:0000256" key="8">
    <source>
        <dbReference type="ARBA" id="ARBA00022723"/>
    </source>
</evidence>
<name>A0A2U8QZA0_9FLAO</name>
<dbReference type="SUPFAM" id="SSF55486">
    <property type="entry name" value="Metalloproteases ('zincins'), catalytic domain"/>
    <property type="match status" value="1"/>
</dbReference>
<dbReference type="Gene3D" id="1.10.390.10">
    <property type="entry name" value="Neutral Protease Domain 2"/>
    <property type="match status" value="1"/>
</dbReference>
<dbReference type="GO" id="GO:0008270">
    <property type="term" value="F:zinc ion binding"/>
    <property type="evidence" value="ECO:0007669"/>
    <property type="project" value="InterPro"/>
</dbReference>
<evidence type="ECO:0000256" key="6">
    <source>
        <dbReference type="ARBA" id="ARBA00022438"/>
    </source>
</evidence>
<dbReference type="Pfam" id="PF17900">
    <property type="entry name" value="Peptidase_M1_N"/>
    <property type="match status" value="1"/>
</dbReference>
<evidence type="ECO:0000256" key="4">
    <source>
        <dbReference type="ARBA" id="ARBA00012564"/>
    </source>
</evidence>
<dbReference type="PANTHER" id="PTHR11533:SF174">
    <property type="entry name" value="PUROMYCIN-SENSITIVE AMINOPEPTIDASE-RELATED"/>
    <property type="match status" value="1"/>
</dbReference>
<feature type="domain" description="Aminopeptidase N-like N-terminal" evidence="14">
    <location>
        <begin position="32"/>
        <end position="190"/>
    </location>
</feature>
<evidence type="ECO:0000256" key="5">
    <source>
        <dbReference type="ARBA" id="ARBA00015611"/>
    </source>
</evidence>
<dbReference type="GO" id="GO:0005615">
    <property type="term" value="C:extracellular space"/>
    <property type="evidence" value="ECO:0007669"/>
    <property type="project" value="TreeGrafter"/>
</dbReference>
<evidence type="ECO:0000256" key="3">
    <source>
        <dbReference type="ARBA" id="ARBA00010136"/>
    </source>
</evidence>
<dbReference type="CDD" id="cd09603">
    <property type="entry name" value="M1_APN_like"/>
    <property type="match status" value="1"/>
</dbReference>
<evidence type="ECO:0000259" key="13">
    <source>
        <dbReference type="Pfam" id="PF01433"/>
    </source>
</evidence>
<dbReference type="PANTHER" id="PTHR11533">
    <property type="entry name" value="PROTEASE M1 ZINC METALLOPROTEASE"/>
    <property type="match status" value="1"/>
</dbReference>
<dbReference type="Pfam" id="PF01433">
    <property type="entry name" value="Peptidase_M1"/>
    <property type="match status" value="1"/>
</dbReference>
<dbReference type="AlphaFoldDB" id="A0A2U8QZA0"/>
<evidence type="ECO:0000256" key="9">
    <source>
        <dbReference type="ARBA" id="ARBA00022801"/>
    </source>
</evidence>
<organism evidence="15 16">
    <name type="scientific">Flavobacterium sediminis</name>
    <dbReference type="NCBI Taxonomy" id="2201181"/>
    <lineage>
        <taxon>Bacteria</taxon>
        <taxon>Pseudomonadati</taxon>
        <taxon>Bacteroidota</taxon>
        <taxon>Flavobacteriia</taxon>
        <taxon>Flavobacteriales</taxon>
        <taxon>Flavobacteriaceae</taxon>
        <taxon>Flavobacterium</taxon>
    </lineage>
</organism>
<evidence type="ECO:0000256" key="7">
    <source>
        <dbReference type="ARBA" id="ARBA00022670"/>
    </source>
</evidence>
<dbReference type="InterPro" id="IPR001930">
    <property type="entry name" value="Peptidase_M1"/>
</dbReference>
<dbReference type="Proteomes" id="UP000245429">
    <property type="component" value="Chromosome"/>
</dbReference>
<keyword evidence="8" id="KW-0479">Metal-binding</keyword>
<dbReference type="PRINTS" id="PR00756">
    <property type="entry name" value="ALADIPTASE"/>
</dbReference>
<dbReference type="OrthoDB" id="100605at2"/>
<dbReference type="GO" id="GO:0005737">
    <property type="term" value="C:cytoplasm"/>
    <property type="evidence" value="ECO:0007669"/>
    <property type="project" value="TreeGrafter"/>
</dbReference>
<dbReference type="InterPro" id="IPR042097">
    <property type="entry name" value="Aminopeptidase_N-like_N_sf"/>
</dbReference>
<dbReference type="GO" id="GO:0070006">
    <property type="term" value="F:metalloaminopeptidase activity"/>
    <property type="evidence" value="ECO:0007669"/>
    <property type="project" value="TreeGrafter"/>
</dbReference>
<comment type="similarity">
    <text evidence="3">Belongs to the peptidase M1 family.</text>
</comment>
<dbReference type="GO" id="GO:0043171">
    <property type="term" value="P:peptide catabolic process"/>
    <property type="evidence" value="ECO:0007669"/>
    <property type="project" value="TreeGrafter"/>
</dbReference>
<feature type="domain" description="Peptidase M1 membrane alanine aminopeptidase" evidence="13">
    <location>
        <begin position="229"/>
        <end position="429"/>
    </location>
</feature>
<dbReference type="KEGG" id="fse:DI487_15635"/>
<evidence type="ECO:0000256" key="12">
    <source>
        <dbReference type="SAM" id="SignalP"/>
    </source>
</evidence>
<evidence type="ECO:0000256" key="2">
    <source>
        <dbReference type="ARBA" id="ARBA00001947"/>
    </source>
</evidence>
<dbReference type="RefSeq" id="WP_109570483.1">
    <property type="nucleotide sequence ID" value="NZ_CP029463.1"/>
</dbReference>
<comment type="catalytic activity">
    <reaction evidence="1">
        <text>Release of an N-terminal amino acid, Xaa-|-Yaa- from a peptide, amide or arylamide. Xaa is preferably Ala, but may be most amino acids including Pro (slow action). When a terminal hydrophobic residue is followed by a prolyl residue, the two may be released as an intact Xaa-Pro dipeptide.</text>
        <dbReference type="EC" id="3.4.11.2"/>
    </reaction>
</comment>
<dbReference type="InterPro" id="IPR045357">
    <property type="entry name" value="Aminopeptidase_N-like_N"/>
</dbReference>
<dbReference type="EC" id="3.4.11.2" evidence="4"/>
<feature type="signal peptide" evidence="12">
    <location>
        <begin position="1"/>
        <end position="17"/>
    </location>
</feature>
<keyword evidence="11" id="KW-0482">Metalloprotease</keyword>
<dbReference type="Gene3D" id="2.60.40.1730">
    <property type="entry name" value="tricorn interacting facor f3 domain"/>
    <property type="match status" value="1"/>
</dbReference>
<evidence type="ECO:0000259" key="14">
    <source>
        <dbReference type="Pfam" id="PF17900"/>
    </source>
</evidence>
<dbReference type="SUPFAM" id="SSF63737">
    <property type="entry name" value="Leukotriene A4 hydrolase N-terminal domain"/>
    <property type="match status" value="1"/>
</dbReference>
<evidence type="ECO:0000313" key="16">
    <source>
        <dbReference type="Proteomes" id="UP000245429"/>
    </source>
</evidence>
<dbReference type="InterPro" id="IPR014782">
    <property type="entry name" value="Peptidase_M1_dom"/>
</dbReference>